<proteinExistence type="predicted"/>
<feature type="compositionally biased region" description="Acidic residues" evidence="2">
    <location>
        <begin position="77"/>
        <end position="87"/>
    </location>
</feature>
<reference evidence="5" key="3">
    <citation type="journal article" date="2014" name="Nature">
        <title>Elephant shark genome provides unique insights into gnathostome evolution.</title>
        <authorList>
            <consortium name="International Elephant Shark Genome Sequencing Consortium"/>
            <person name="Venkatesh B."/>
            <person name="Lee A.P."/>
            <person name="Ravi V."/>
            <person name="Maurya A.K."/>
            <person name="Lian M.M."/>
            <person name="Swann J.B."/>
            <person name="Ohta Y."/>
            <person name="Flajnik M.F."/>
            <person name="Sutoh Y."/>
            <person name="Kasahara M."/>
            <person name="Hoon S."/>
            <person name="Gangu V."/>
            <person name="Roy S.W."/>
            <person name="Irimia M."/>
            <person name="Korzh V."/>
            <person name="Kondrychyn I."/>
            <person name="Lim Z.W."/>
            <person name="Tay B.H."/>
            <person name="Tohari S."/>
            <person name="Kong K.W."/>
            <person name="Ho S."/>
            <person name="Lorente-Galdos B."/>
            <person name="Quilez J."/>
            <person name="Marques-Bonet T."/>
            <person name="Raney B.J."/>
            <person name="Ingham P.W."/>
            <person name="Tay A."/>
            <person name="Hillier L.W."/>
            <person name="Minx P."/>
            <person name="Boehm T."/>
            <person name="Wilson R.K."/>
            <person name="Brenner S."/>
            <person name="Warren W.C."/>
        </authorList>
    </citation>
    <scope>NUCLEOTIDE SEQUENCE [LARGE SCALE GENOMIC DNA]</scope>
</reference>
<feature type="repeat" description="WD" evidence="1">
    <location>
        <begin position="94"/>
        <end position="119"/>
    </location>
</feature>
<feature type="domain" description="Gem-associated protein 5 first beta-propeller" evidence="3">
    <location>
        <begin position="6"/>
        <end position="60"/>
    </location>
</feature>
<dbReference type="GO" id="GO:0005634">
    <property type="term" value="C:nucleus"/>
    <property type="evidence" value="ECO:0007669"/>
    <property type="project" value="TreeGrafter"/>
</dbReference>
<dbReference type="Pfam" id="PF00400">
    <property type="entry name" value="WD40"/>
    <property type="match status" value="1"/>
</dbReference>
<dbReference type="InterPro" id="IPR036322">
    <property type="entry name" value="WD40_repeat_dom_sf"/>
</dbReference>
<dbReference type="GO" id="GO:0000387">
    <property type="term" value="P:spliceosomal snRNP assembly"/>
    <property type="evidence" value="ECO:0007669"/>
    <property type="project" value="TreeGrafter"/>
</dbReference>
<reference evidence="5" key="1">
    <citation type="journal article" date="2006" name="Science">
        <title>Ancient noncoding elements conserved in the human genome.</title>
        <authorList>
            <person name="Venkatesh B."/>
            <person name="Kirkness E.F."/>
            <person name="Loh Y.H."/>
            <person name="Halpern A.L."/>
            <person name="Lee A.P."/>
            <person name="Johnson J."/>
            <person name="Dandona N."/>
            <person name="Viswanathan L.D."/>
            <person name="Tay A."/>
            <person name="Venter J.C."/>
            <person name="Strausberg R.L."/>
            <person name="Brenner S."/>
        </authorList>
    </citation>
    <scope>NUCLEOTIDE SEQUENCE [LARGE SCALE GENOMIC DNA]</scope>
</reference>
<dbReference type="GO" id="GO:0032797">
    <property type="term" value="C:SMN complex"/>
    <property type="evidence" value="ECO:0007669"/>
    <property type="project" value="TreeGrafter"/>
</dbReference>
<dbReference type="InterPro" id="IPR001680">
    <property type="entry name" value="WD40_rpt"/>
</dbReference>
<dbReference type="SMART" id="SM00320">
    <property type="entry name" value="WD40"/>
    <property type="match status" value="2"/>
</dbReference>
<evidence type="ECO:0000256" key="2">
    <source>
        <dbReference type="SAM" id="MobiDB-lite"/>
    </source>
</evidence>
<sequence length="226" mass="24922">MRHFFPESRHAFCLTCSPHRAEHVALGYKDGMIIVMDISMKGEVIRRLRGHDGEIHSIVWCPEPGEGALQGRGEDGAGGEEEEEDPAGEPREGGSLLASGSRDQTVRVWSFTRGKVVMTLKLPCLKRRGGSEAGVKERIWVAVHWPPARPTQLVSSSFGGELLLWDLTKPGKQRWTLLGPTSEAQNHSRIVFNLSSARLAGGQDLLFSISMDREVSQLRAISLSRS</sequence>
<feature type="region of interest" description="Disordered" evidence="2">
    <location>
        <begin position="63"/>
        <end position="101"/>
    </location>
</feature>
<protein>
    <submittedName>
        <fullName evidence="4">Gem-associated protein 5-like</fullName>
    </submittedName>
</protein>
<keyword evidence="1" id="KW-0853">WD repeat</keyword>
<dbReference type="AlphaFoldDB" id="A0A4W3GL49"/>
<reference evidence="4" key="5">
    <citation type="submission" date="2025-09" db="UniProtKB">
        <authorList>
            <consortium name="Ensembl"/>
        </authorList>
    </citation>
    <scope>IDENTIFICATION</scope>
</reference>
<dbReference type="Pfam" id="PF23770">
    <property type="entry name" value="Beta-prop_RIG_1st"/>
    <property type="match status" value="1"/>
</dbReference>
<evidence type="ECO:0000313" key="5">
    <source>
        <dbReference type="Proteomes" id="UP000314986"/>
    </source>
</evidence>
<dbReference type="InterPro" id="IPR015943">
    <property type="entry name" value="WD40/YVTN_repeat-like_dom_sf"/>
</dbReference>
<dbReference type="Proteomes" id="UP000314986">
    <property type="component" value="Unassembled WGS sequence"/>
</dbReference>
<accession>A0A4W3GL49</accession>
<dbReference type="GO" id="GO:0003730">
    <property type="term" value="F:mRNA 3'-UTR binding"/>
    <property type="evidence" value="ECO:0007669"/>
    <property type="project" value="TreeGrafter"/>
</dbReference>
<dbReference type="Ensembl" id="ENSCMIT00000003972.1">
    <property type="protein sequence ID" value="ENSCMIP00000003827.1"/>
    <property type="gene ID" value="ENSCMIG00000002290.1"/>
</dbReference>
<dbReference type="SUPFAM" id="SSF50978">
    <property type="entry name" value="WD40 repeat-like"/>
    <property type="match status" value="1"/>
</dbReference>
<evidence type="ECO:0000256" key="1">
    <source>
        <dbReference type="PROSITE-ProRule" id="PRU00221"/>
    </source>
</evidence>
<keyword evidence="5" id="KW-1185">Reference proteome</keyword>
<organism evidence="4 5">
    <name type="scientific">Callorhinchus milii</name>
    <name type="common">Ghost shark</name>
    <dbReference type="NCBI Taxonomy" id="7868"/>
    <lineage>
        <taxon>Eukaryota</taxon>
        <taxon>Metazoa</taxon>
        <taxon>Chordata</taxon>
        <taxon>Craniata</taxon>
        <taxon>Vertebrata</taxon>
        <taxon>Chondrichthyes</taxon>
        <taxon>Holocephali</taxon>
        <taxon>Chimaeriformes</taxon>
        <taxon>Callorhinchidae</taxon>
        <taxon>Callorhinchus</taxon>
    </lineage>
</organism>
<dbReference type="InterPro" id="IPR052640">
    <property type="entry name" value="Gemin-5"/>
</dbReference>
<evidence type="ECO:0000313" key="4">
    <source>
        <dbReference type="Ensembl" id="ENSCMIP00000003827.1"/>
    </source>
</evidence>
<dbReference type="Gene3D" id="2.130.10.10">
    <property type="entry name" value="YVTN repeat-like/Quinoprotein amine dehydrogenase"/>
    <property type="match status" value="1"/>
</dbReference>
<reference evidence="4" key="4">
    <citation type="submission" date="2025-08" db="UniProtKB">
        <authorList>
            <consortium name="Ensembl"/>
        </authorList>
    </citation>
    <scope>IDENTIFICATION</scope>
</reference>
<dbReference type="InterPro" id="IPR056432">
    <property type="entry name" value="Beta-prop_GEMI5_1st"/>
</dbReference>
<evidence type="ECO:0000259" key="3">
    <source>
        <dbReference type="Pfam" id="PF23770"/>
    </source>
</evidence>
<name>A0A4W3GL49_CALMI</name>
<dbReference type="PANTHER" id="PTHR46362">
    <property type="entry name" value="GEM-ASSOCIATED PROTEIN 5"/>
    <property type="match status" value="1"/>
</dbReference>
<dbReference type="PROSITE" id="PS50082">
    <property type="entry name" value="WD_REPEATS_2"/>
    <property type="match status" value="1"/>
</dbReference>
<dbReference type="GeneTree" id="ENSGT00620000088064"/>
<dbReference type="PANTHER" id="PTHR46362:SF1">
    <property type="entry name" value="GEM-ASSOCIATED PROTEIN 5"/>
    <property type="match status" value="1"/>
</dbReference>
<reference evidence="5" key="2">
    <citation type="journal article" date="2007" name="PLoS Biol.">
        <title>Survey sequencing and comparative analysis of the elephant shark (Callorhinchus milii) genome.</title>
        <authorList>
            <person name="Venkatesh B."/>
            <person name="Kirkness E.F."/>
            <person name="Loh Y.H."/>
            <person name="Halpern A.L."/>
            <person name="Lee A.P."/>
            <person name="Johnson J."/>
            <person name="Dandona N."/>
            <person name="Viswanathan L.D."/>
            <person name="Tay A."/>
            <person name="Venter J.C."/>
            <person name="Strausberg R.L."/>
            <person name="Brenner S."/>
        </authorList>
    </citation>
    <scope>NUCLEOTIDE SEQUENCE [LARGE SCALE GENOMIC DNA]</scope>
</reference>